<organism evidence="1 2">
    <name type="scientific">Dallia pectoralis</name>
    <name type="common">Alaska blackfish</name>
    <dbReference type="NCBI Taxonomy" id="75939"/>
    <lineage>
        <taxon>Eukaryota</taxon>
        <taxon>Metazoa</taxon>
        <taxon>Chordata</taxon>
        <taxon>Craniata</taxon>
        <taxon>Vertebrata</taxon>
        <taxon>Euteleostomi</taxon>
        <taxon>Actinopterygii</taxon>
        <taxon>Neopterygii</taxon>
        <taxon>Teleostei</taxon>
        <taxon>Protacanthopterygii</taxon>
        <taxon>Esociformes</taxon>
        <taxon>Umbridae</taxon>
        <taxon>Dallia</taxon>
    </lineage>
</organism>
<gene>
    <name evidence="1" type="ORF">DPEC_G00140840</name>
</gene>
<name>A0ACC2GMV7_DALPE</name>
<dbReference type="EMBL" id="CM055738">
    <property type="protein sequence ID" value="KAJ8004875.1"/>
    <property type="molecule type" value="Genomic_DNA"/>
</dbReference>
<reference evidence="1" key="1">
    <citation type="submission" date="2021-05" db="EMBL/GenBank/DDBJ databases">
        <authorList>
            <person name="Pan Q."/>
            <person name="Jouanno E."/>
            <person name="Zahm M."/>
            <person name="Klopp C."/>
            <person name="Cabau C."/>
            <person name="Louis A."/>
            <person name="Berthelot C."/>
            <person name="Parey E."/>
            <person name="Roest Crollius H."/>
            <person name="Montfort J."/>
            <person name="Robinson-Rechavi M."/>
            <person name="Bouchez O."/>
            <person name="Lampietro C."/>
            <person name="Lopez Roques C."/>
            <person name="Donnadieu C."/>
            <person name="Postlethwait J."/>
            <person name="Bobe J."/>
            <person name="Dillon D."/>
            <person name="Chandos A."/>
            <person name="von Hippel F."/>
            <person name="Guiguen Y."/>
        </authorList>
    </citation>
    <scope>NUCLEOTIDE SEQUENCE</scope>
    <source>
        <strain evidence="1">YG-Jan2019</strain>
    </source>
</reference>
<protein>
    <submittedName>
        <fullName evidence="1">Uncharacterized protein</fullName>
    </submittedName>
</protein>
<proteinExistence type="predicted"/>
<accession>A0ACC2GMV7</accession>
<dbReference type="Proteomes" id="UP001157502">
    <property type="component" value="Chromosome 11"/>
</dbReference>
<comment type="caution">
    <text evidence="1">The sequence shown here is derived from an EMBL/GenBank/DDBJ whole genome shotgun (WGS) entry which is preliminary data.</text>
</comment>
<sequence>MGENQAVMDENQALREENQALRESNARGGAIRKKPAPQDATDEAVQVNFTRYLKGASDREGGKRRRTAEGPTANPLNL</sequence>
<evidence type="ECO:0000313" key="1">
    <source>
        <dbReference type="EMBL" id="KAJ8004875.1"/>
    </source>
</evidence>
<keyword evidence="2" id="KW-1185">Reference proteome</keyword>
<evidence type="ECO:0000313" key="2">
    <source>
        <dbReference type="Proteomes" id="UP001157502"/>
    </source>
</evidence>